<dbReference type="PANTHER" id="PTHR47983:SF22">
    <property type="entry name" value="PROLINE-RICH RECEPTOR-LIKE PROTEIN KINASE PERK2"/>
    <property type="match status" value="1"/>
</dbReference>
<dbReference type="Gene3D" id="1.10.510.10">
    <property type="entry name" value="Transferase(Phosphotransferase) domain 1"/>
    <property type="match status" value="1"/>
</dbReference>
<evidence type="ECO:0000256" key="2">
    <source>
        <dbReference type="ARBA" id="ARBA00022679"/>
    </source>
</evidence>
<evidence type="ECO:0000256" key="1">
    <source>
        <dbReference type="ARBA" id="ARBA00022553"/>
    </source>
</evidence>
<dbReference type="GO" id="GO:0005524">
    <property type="term" value="F:ATP binding"/>
    <property type="evidence" value="ECO:0007669"/>
    <property type="project" value="UniProtKB-KW"/>
</dbReference>
<accession>A0AAV9KID1</accession>
<keyword evidence="3" id="KW-0547">Nucleotide-binding</keyword>
<dbReference type="PANTHER" id="PTHR47983">
    <property type="entry name" value="PTO-INTERACTING PROTEIN 1-LIKE"/>
    <property type="match status" value="1"/>
</dbReference>
<evidence type="ECO:0008006" key="8">
    <source>
        <dbReference type="Google" id="ProtNLM"/>
    </source>
</evidence>
<dbReference type="AlphaFoldDB" id="A0AAV9KID1"/>
<dbReference type="EMBL" id="JAWPEI010000010">
    <property type="protein sequence ID" value="KAK4712862.1"/>
    <property type="molecule type" value="Genomic_DNA"/>
</dbReference>
<evidence type="ECO:0000313" key="6">
    <source>
        <dbReference type="EMBL" id="KAK4712862.1"/>
    </source>
</evidence>
<dbReference type="SUPFAM" id="SSF56112">
    <property type="entry name" value="Protein kinase-like (PK-like)"/>
    <property type="match status" value="1"/>
</dbReference>
<evidence type="ECO:0000313" key="7">
    <source>
        <dbReference type="Proteomes" id="UP001311915"/>
    </source>
</evidence>
<dbReference type="GO" id="GO:0016301">
    <property type="term" value="F:kinase activity"/>
    <property type="evidence" value="ECO:0007669"/>
    <property type="project" value="UniProtKB-KW"/>
</dbReference>
<dbReference type="Proteomes" id="UP001311915">
    <property type="component" value="Unassembled WGS sequence"/>
</dbReference>
<dbReference type="InterPro" id="IPR011009">
    <property type="entry name" value="Kinase-like_dom_sf"/>
</dbReference>
<evidence type="ECO:0000256" key="3">
    <source>
        <dbReference type="ARBA" id="ARBA00022741"/>
    </source>
</evidence>
<organism evidence="6 7">
    <name type="scientific">Solanum pinnatisectum</name>
    <name type="common">tansyleaf nightshade</name>
    <dbReference type="NCBI Taxonomy" id="50273"/>
    <lineage>
        <taxon>Eukaryota</taxon>
        <taxon>Viridiplantae</taxon>
        <taxon>Streptophyta</taxon>
        <taxon>Embryophyta</taxon>
        <taxon>Tracheophyta</taxon>
        <taxon>Spermatophyta</taxon>
        <taxon>Magnoliopsida</taxon>
        <taxon>eudicotyledons</taxon>
        <taxon>Gunneridae</taxon>
        <taxon>Pentapetalae</taxon>
        <taxon>asterids</taxon>
        <taxon>lamiids</taxon>
        <taxon>Solanales</taxon>
        <taxon>Solanaceae</taxon>
        <taxon>Solanoideae</taxon>
        <taxon>Solaneae</taxon>
        <taxon>Solanum</taxon>
    </lineage>
</organism>
<keyword evidence="5" id="KW-0067">ATP-binding</keyword>
<keyword evidence="2" id="KW-0808">Transferase</keyword>
<keyword evidence="1" id="KW-0597">Phosphoprotein</keyword>
<name>A0AAV9KID1_9SOLN</name>
<protein>
    <recommendedName>
        <fullName evidence="8">Protein kinase domain-containing protein</fullName>
    </recommendedName>
</protein>
<sequence>MTRTMKSDVYFLGILLLELMAKRKFSFLNGFVYVKTLIANAAKRGKKYLVHECFKEVDHPSAFDLTFLVILCTDFDPDKRPTMKDVIDALNAMGMRGQKRKRNENEAEQEKCILSVLC</sequence>
<evidence type="ECO:0000256" key="4">
    <source>
        <dbReference type="ARBA" id="ARBA00022777"/>
    </source>
</evidence>
<proteinExistence type="predicted"/>
<dbReference type="InterPro" id="IPR052101">
    <property type="entry name" value="Plant_StressResp_Kinase"/>
</dbReference>
<comment type="caution">
    <text evidence="6">The sequence shown here is derived from an EMBL/GenBank/DDBJ whole genome shotgun (WGS) entry which is preliminary data.</text>
</comment>
<evidence type="ECO:0000256" key="5">
    <source>
        <dbReference type="ARBA" id="ARBA00022840"/>
    </source>
</evidence>
<keyword evidence="4" id="KW-0418">Kinase</keyword>
<reference evidence="6 7" key="1">
    <citation type="submission" date="2023-10" db="EMBL/GenBank/DDBJ databases">
        <title>Genome-Wide Identification Analysis in wild type Solanum Pinnatisectum Reveals Some Genes Defensing Phytophthora Infestans.</title>
        <authorList>
            <person name="Sun C."/>
        </authorList>
    </citation>
    <scope>NUCLEOTIDE SEQUENCE [LARGE SCALE GENOMIC DNA]</scope>
    <source>
        <strain evidence="6">LQN</strain>
        <tissue evidence="6">Leaf</tissue>
    </source>
</reference>
<keyword evidence="7" id="KW-1185">Reference proteome</keyword>
<gene>
    <name evidence="6" type="ORF">R3W88_018769</name>
</gene>